<dbReference type="PROSITE" id="PS51257">
    <property type="entry name" value="PROKAR_LIPOPROTEIN"/>
    <property type="match status" value="1"/>
</dbReference>
<dbReference type="SUPFAM" id="SSF56954">
    <property type="entry name" value="Outer membrane efflux proteins (OEP)"/>
    <property type="match status" value="1"/>
</dbReference>
<keyword evidence="2" id="KW-0732">Signal</keyword>
<dbReference type="Gene3D" id="1.20.1600.10">
    <property type="entry name" value="Outer membrane efflux proteins (OEP)"/>
    <property type="match status" value="1"/>
</dbReference>
<keyword evidence="2" id="KW-0812">Transmembrane</keyword>
<feature type="chain" id="PRO_5044977164" evidence="2">
    <location>
        <begin position="25"/>
        <end position="469"/>
    </location>
</feature>
<dbReference type="InterPro" id="IPR003423">
    <property type="entry name" value="OMP_efflux"/>
</dbReference>
<keyword evidence="2" id="KW-0564">Palmitate</keyword>
<reference evidence="3" key="1">
    <citation type="submission" date="2022-10" db="EMBL/GenBank/DDBJ databases">
        <title>Luteolibacter sp. GHJ8, whole genome shotgun sequencing project.</title>
        <authorList>
            <person name="Zhao G."/>
            <person name="Shen L."/>
        </authorList>
    </citation>
    <scope>NUCLEOTIDE SEQUENCE</scope>
    <source>
        <strain evidence="3">GHJ8</strain>
    </source>
</reference>
<dbReference type="Gene3D" id="2.20.200.10">
    <property type="entry name" value="Outer membrane efflux proteins (OEP)"/>
    <property type="match status" value="1"/>
</dbReference>
<keyword evidence="2" id="KW-0472">Membrane</keyword>
<evidence type="ECO:0000256" key="1">
    <source>
        <dbReference type="ARBA" id="ARBA00007613"/>
    </source>
</evidence>
<proteinExistence type="inferred from homology"/>
<dbReference type="NCBIfam" id="TIGR01845">
    <property type="entry name" value="outer_NodT"/>
    <property type="match status" value="1"/>
</dbReference>
<dbReference type="PANTHER" id="PTHR30203:SF29">
    <property type="entry name" value="PROTEIN CYAE"/>
    <property type="match status" value="1"/>
</dbReference>
<gene>
    <name evidence="3" type="ORF">OJ996_21825</name>
</gene>
<feature type="signal peptide" evidence="2">
    <location>
        <begin position="1"/>
        <end position="24"/>
    </location>
</feature>
<dbReference type="Pfam" id="PF02321">
    <property type="entry name" value="OEP"/>
    <property type="match status" value="2"/>
</dbReference>
<protein>
    <submittedName>
        <fullName evidence="3">Efflux transporter outer membrane subunit</fullName>
    </submittedName>
</protein>
<comment type="subcellular location">
    <subcellularLocation>
        <location evidence="2">Cell membrane</location>
        <topology evidence="2">Lipid-anchor</topology>
    </subcellularLocation>
</comment>
<dbReference type="PANTHER" id="PTHR30203">
    <property type="entry name" value="OUTER MEMBRANE CATION EFFLUX PROTEIN"/>
    <property type="match status" value="1"/>
</dbReference>
<keyword evidence="2" id="KW-0449">Lipoprotein</keyword>
<evidence type="ECO:0000313" key="4">
    <source>
        <dbReference type="Proteomes" id="UP001165653"/>
    </source>
</evidence>
<organism evidence="3 4">
    <name type="scientific">Luteolibacter rhizosphaerae</name>
    <dbReference type="NCBI Taxonomy" id="2989719"/>
    <lineage>
        <taxon>Bacteria</taxon>
        <taxon>Pseudomonadati</taxon>
        <taxon>Verrucomicrobiota</taxon>
        <taxon>Verrucomicrobiia</taxon>
        <taxon>Verrucomicrobiales</taxon>
        <taxon>Verrucomicrobiaceae</taxon>
        <taxon>Luteolibacter</taxon>
    </lineage>
</organism>
<name>A0ABT3G8W1_9BACT</name>
<dbReference type="Proteomes" id="UP001165653">
    <property type="component" value="Unassembled WGS sequence"/>
</dbReference>
<dbReference type="EMBL" id="JAPDDR010000013">
    <property type="protein sequence ID" value="MCW1916245.1"/>
    <property type="molecule type" value="Genomic_DNA"/>
</dbReference>
<sequence>MKLSRASAPLLAALLGACALQSPASRSGEAGDIPGSWSATKQARAGIDHHWVSKIGGSQLERLVAEAQRSNPSLRASAARVEQAAAVAKIAGADRLPTLGAGLNASRQKQNFIGLPGASGGSTNNSFGVSLQAAWEVDLWGKAKAGTEAAIADAEAQAQADRALRSSLAAQVAKAWLAVAESNEQITLAEKAVKSREESSTLVRERFERAIAEDGGSAAQVRLSETELATSRSDLERRRGERERTLRQLELLLGRYPSGDVAAAAKLPKLPAPPPSGLPSELLLRRPDLLEAERRLASAGRRKDESVKALYPSISLTGSLGTTTDQLEKILSSSNGVWALGGSLSQPIFQGGRLRAGIEQADAKEQEAIANLQRVTLDAFGEVEQALVAETYLRRQEQELQRTVEFADDAALRSNEEFRNGTGGVLTYLEAQNRQIEAAAALVRVRRLLLDNRVNLHLALGGDVVLRGP</sequence>
<evidence type="ECO:0000256" key="2">
    <source>
        <dbReference type="RuleBase" id="RU362097"/>
    </source>
</evidence>
<evidence type="ECO:0000313" key="3">
    <source>
        <dbReference type="EMBL" id="MCW1916245.1"/>
    </source>
</evidence>
<keyword evidence="2" id="KW-1134">Transmembrane beta strand</keyword>
<accession>A0ABT3G8W1</accession>
<keyword evidence="4" id="KW-1185">Reference proteome</keyword>
<comment type="similarity">
    <text evidence="1 2">Belongs to the outer membrane factor (OMF) (TC 1.B.17) family.</text>
</comment>
<dbReference type="InterPro" id="IPR010131">
    <property type="entry name" value="MdtP/NodT-like"/>
</dbReference>
<comment type="caution">
    <text evidence="3">The sequence shown here is derived from an EMBL/GenBank/DDBJ whole genome shotgun (WGS) entry which is preliminary data.</text>
</comment>
<dbReference type="RefSeq" id="WP_264515815.1">
    <property type="nucleotide sequence ID" value="NZ_JAPDDR010000013.1"/>
</dbReference>